<evidence type="ECO:0000313" key="2">
    <source>
        <dbReference type="EMBL" id="MPC26086.1"/>
    </source>
</evidence>
<evidence type="ECO:0000256" key="1">
    <source>
        <dbReference type="SAM" id="MobiDB-lite"/>
    </source>
</evidence>
<feature type="region of interest" description="Disordered" evidence="1">
    <location>
        <begin position="28"/>
        <end position="67"/>
    </location>
</feature>
<protein>
    <submittedName>
        <fullName evidence="2">Uncharacterized protein</fullName>
    </submittedName>
</protein>
<proteinExistence type="predicted"/>
<comment type="caution">
    <text evidence="2">The sequence shown here is derived from an EMBL/GenBank/DDBJ whole genome shotgun (WGS) entry which is preliminary data.</text>
</comment>
<reference evidence="2 3" key="1">
    <citation type="submission" date="2019-05" db="EMBL/GenBank/DDBJ databases">
        <title>Another draft genome of Portunus trituberculatus and its Hox gene families provides insights of decapod evolution.</title>
        <authorList>
            <person name="Jeong J.-H."/>
            <person name="Song I."/>
            <person name="Kim S."/>
            <person name="Choi T."/>
            <person name="Kim D."/>
            <person name="Ryu S."/>
            <person name="Kim W."/>
        </authorList>
    </citation>
    <scope>NUCLEOTIDE SEQUENCE [LARGE SCALE GENOMIC DNA]</scope>
    <source>
        <tissue evidence="2">Muscle</tissue>
    </source>
</reference>
<keyword evidence="3" id="KW-1185">Reference proteome</keyword>
<sequence length="67" mass="7376">MTTEHFVVTTQSLTASLARFSSYTADTRHTMSQSPYSNTTATTNITKHNNTTPLASSPQHWTTITIS</sequence>
<dbReference type="Proteomes" id="UP000324222">
    <property type="component" value="Unassembled WGS sequence"/>
</dbReference>
<accession>A0A5B7DYK9</accession>
<gene>
    <name evidence="2" type="ORF">E2C01_019217</name>
</gene>
<name>A0A5B7DYK9_PORTR</name>
<dbReference type="AlphaFoldDB" id="A0A5B7DYK9"/>
<dbReference type="EMBL" id="VSRR010001553">
    <property type="protein sequence ID" value="MPC26086.1"/>
    <property type="molecule type" value="Genomic_DNA"/>
</dbReference>
<evidence type="ECO:0000313" key="3">
    <source>
        <dbReference type="Proteomes" id="UP000324222"/>
    </source>
</evidence>
<organism evidence="2 3">
    <name type="scientific">Portunus trituberculatus</name>
    <name type="common">Swimming crab</name>
    <name type="synonym">Neptunus trituberculatus</name>
    <dbReference type="NCBI Taxonomy" id="210409"/>
    <lineage>
        <taxon>Eukaryota</taxon>
        <taxon>Metazoa</taxon>
        <taxon>Ecdysozoa</taxon>
        <taxon>Arthropoda</taxon>
        <taxon>Crustacea</taxon>
        <taxon>Multicrustacea</taxon>
        <taxon>Malacostraca</taxon>
        <taxon>Eumalacostraca</taxon>
        <taxon>Eucarida</taxon>
        <taxon>Decapoda</taxon>
        <taxon>Pleocyemata</taxon>
        <taxon>Brachyura</taxon>
        <taxon>Eubrachyura</taxon>
        <taxon>Portunoidea</taxon>
        <taxon>Portunidae</taxon>
        <taxon>Portuninae</taxon>
        <taxon>Portunus</taxon>
    </lineage>
</organism>